<name>A0A2J0LQJ0_9BACT</name>
<organism evidence="3 4">
    <name type="scientific">Candidatus Taenaricola geysiri</name>
    <dbReference type="NCBI Taxonomy" id="1974752"/>
    <lineage>
        <taxon>Bacteria</taxon>
        <taxon>Pseudomonadati</taxon>
        <taxon>Candidatus Omnitrophota</taxon>
        <taxon>Candidatus Taenaricola</taxon>
    </lineage>
</organism>
<proteinExistence type="inferred from homology"/>
<dbReference type="AlphaFoldDB" id="A0A2J0LQJ0"/>
<evidence type="ECO:0000313" key="4">
    <source>
        <dbReference type="Proteomes" id="UP000231267"/>
    </source>
</evidence>
<dbReference type="EMBL" id="PFGP01000115">
    <property type="protein sequence ID" value="PIW66107.1"/>
    <property type="molecule type" value="Genomic_DNA"/>
</dbReference>
<dbReference type="Pfam" id="PF02594">
    <property type="entry name" value="DUF167"/>
    <property type="match status" value="1"/>
</dbReference>
<comment type="caution">
    <text evidence="3">The sequence shown here is derived from an EMBL/GenBank/DDBJ whole genome shotgun (WGS) entry which is preliminary data.</text>
</comment>
<gene>
    <name evidence="3" type="ORF">COW11_05065</name>
</gene>
<dbReference type="GO" id="GO:0005737">
    <property type="term" value="C:cytoplasm"/>
    <property type="evidence" value="ECO:0007669"/>
    <property type="project" value="TreeGrafter"/>
</dbReference>
<comment type="similarity">
    <text evidence="1 2">Belongs to the UPF0235 family.</text>
</comment>
<dbReference type="PANTHER" id="PTHR13420:SF7">
    <property type="entry name" value="UPF0235 PROTEIN C15ORF40"/>
    <property type="match status" value="1"/>
</dbReference>
<evidence type="ECO:0000313" key="3">
    <source>
        <dbReference type="EMBL" id="PIW66107.1"/>
    </source>
</evidence>
<sequence length="73" mass="8157">MKLINIKVIANAKRNEVIEEEGRLKVRCRAPAVEGKANKAVIALLAKHLDVKKSRIKIGRGEKSAEKVIEVHF</sequence>
<accession>A0A2J0LQJ0</accession>
<evidence type="ECO:0000256" key="2">
    <source>
        <dbReference type="HAMAP-Rule" id="MF_00634"/>
    </source>
</evidence>
<evidence type="ECO:0000256" key="1">
    <source>
        <dbReference type="ARBA" id="ARBA00010364"/>
    </source>
</evidence>
<dbReference type="SMART" id="SM01152">
    <property type="entry name" value="DUF167"/>
    <property type="match status" value="1"/>
</dbReference>
<dbReference type="InterPro" id="IPR003746">
    <property type="entry name" value="DUF167"/>
</dbReference>
<dbReference type="PANTHER" id="PTHR13420">
    <property type="entry name" value="UPF0235 PROTEIN C15ORF40"/>
    <property type="match status" value="1"/>
</dbReference>
<protein>
    <recommendedName>
        <fullName evidence="2">UPF0235 protein COW11_05065</fullName>
    </recommendedName>
</protein>
<dbReference type="Gene3D" id="3.30.1200.10">
    <property type="entry name" value="YggU-like"/>
    <property type="match status" value="1"/>
</dbReference>
<reference evidence="3 4" key="1">
    <citation type="submission" date="2017-09" db="EMBL/GenBank/DDBJ databases">
        <title>Depth-based differentiation of microbial function through sediment-hosted aquifers and enrichment of novel symbionts in the deep terrestrial subsurface.</title>
        <authorList>
            <person name="Probst A.J."/>
            <person name="Ladd B."/>
            <person name="Jarett J.K."/>
            <person name="Geller-Mcgrath D.E."/>
            <person name="Sieber C.M."/>
            <person name="Emerson J.B."/>
            <person name="Anantharaman K."/>
            <person name="Thomas B.C."/>
            <person name="Malmstrom R."/>
            <person name="Stieglmeier M."/>
            <person name="Klingl A."/>
            <person name="Woyke T."/>
            <person name="Ryan C.M."/>
            <person name="Banfield J.F."/>
        </authorList>
    </citation>
    <scope>NUCLEOTIDE SEQUENCE [LARGE SCALE GENOMIC DNA]</scope>
    <source>
        <strain evidence="3">CG12_big_fil_rev_8_21_14_0_65_43_15</strain>
    </source>
</reference>
<dbReference type="SUPFAM" id="SSF69786">
    <property type="entry name" value="YggU-like"/>
    <property type="match status" value="1"/>
</dbReference>
<dbReference type="HAMAP" id="MF_00634">
    <property type="entry name" value="UPF0235"/>
    <property type="match status" value="1"/>
</dbReference>
<dbReference type="InterPro" id="IPR036591">
    <property type="entry name" value="YggU-like_sf"/>
</dbReference>
<dbReference type="NCBIfam" id="TIGR00251">
    <property type="entry name" value="DUF167 family protein"/>
    <property type="match status" value="1"/>
</dbReference>
<dbReference type="Proteomes" id="UP000231267">
    <property type="component" value="Unassembled WGS sequence"/>
</dbReference>